<dbReference type="InterPro" id="IPR028889">
    <property type="entry name" value="USP"/>
</dbReference>
<sequence length="747" mass="83848">MIRTIKAYVRCTLAKDVAVTAPTGVAAHNIGGMTIHRLLQLPVEHGKTPVYKSLSDDVLKIIRDNMKSVILLIIDEISMVSNIMLLYIHFRLTEVYNTSDEGDGWFGKIHLIVLGDLLQLSPVMEGPPFEQISQGTIDKCVACIGSIDFWKELFTYDELTINVRQNKDQEFASILSRARIGALNDEDVNILNTRLICFQTESIESRRAELAKYVLDQDINSLVILPTRIHCAQLNLACLELVNSEVVISIAEDSIDCAQAKKKKAELKLGTRNSDSEEKGDFSNTAGLANKLALKQDSKVMLLRNFDVTIGLVNGSLGRIKQFKCDPDGKLEFIQVQFDDNKLHDVERVQCKFELFPGAFVYRKQFPLTLAYAITVHKCQGMSIDSAILDIGQSTFAKGQAYVALSRVTTLAGIHLINFDPSNCQAMGSCIKEYNRLRTKYRSDLPSIPLPKTPNKKVSRPDVVWVNKDSKRIDQEIIPLESSTILIPGFLNNDNVSCYANATLQALFHCRPVLQDLIGLAENPPLKSLAVSYASNARTLNAIELRNDLGAPFNRTEQQDASEFLMTLFANYSSLSKHFQVTLTTLVKCSRCLYEFRRPDEIHKFLMLPINIIRGNIQQLMDNYQDWVHLDETTCVQCSAVDTQSMKTEVKCASQFIALTLNLWTITGGKNTNFKLNALPSSVLKLNGIPYVLKSAIFHHGESSTSGHYSTILKQGNLFYHANDHTIKKERWPQSAKEIYVIVLEKK</sequence>
<dbReference type="GO" id="GO:0016579">
    <property type="term" value="P:protein deubiquitination"/>
    <property type="evidence" value="ECO:0007669"/>
    <property type="project" value="InterPro"/>
</dbReference>
<dbReference type="PANTHER" id="PTHR47642">
    <property type="entry name" value="ATP-DEPENDENT DNA HELICASE"/>
    <property type="match status" value="1"/>
</dbReference>
<comment type="similarity">
    <text evidence="9">Belongs to the helicase family.</text>
</comment>
<dbReference type="GO" id="GO:0000723">
    <property type="term" value="P:telomere maintenance"/>
    <property type="evidence" value="ECO:0007669"/>
    <property type="project" value="InterPro"/>
</dbReference>
<evidence type="ECO:0000256" key="9">
    <source>
        <dbReference type="RuleBase" id="RU363044"/>
    </source>
</evidence>
<dbReference type="CDD" id="cd18809">
    <property type="entry name" value="SF1_C_RecD"/>
    <property type="match status" value="1"/>
</dbReference>
<dbReference type="Gene3D" id="3.90.70.10">
    <property type="entry name" value="Cysteine proteinases"/>
    <property type="match status" value="1"/>
</dbReference>
<keyword evidence="5 9" id="KW-0067">ATP-binding</keyword>
<dbReference type="EC" id="5.6.2.3" evidence="9"/>
<comment type="cofactor">
    <cofactor evidence="9">
        <name>Mg(2+)</name>
        <dbReference type="ChEBI" id="CHEBI:18420"/>
    </cofactor>
</comment>
<dbReference type="CDD" id="cd02257">
    <property type="entry name" value="Peptidase_C19"/>
    <property type="match status" value="1"/>
</dbReference>
<protein>
    <recommendedName>
        <fullName evidence="9">ATP-dependent DNA helicase</fullName>
        <ecNumber evidence="9">5.6.2.3</ecNumber>
    </recommendedName>
</protein>
<comment type="catalytic activity">
    <reaction evidence="9">
        <text>ATP + H2O = ADP + phosphate + H(+)</text>
        <dbReference type="Rhea" id="RHEA:13065"/>
        <dbReference type="ChEBI" id="CHEBI:15377"/>
        <dbReference type="ChEBI" id="CHEBI:15378"/>
        <dbReference type="ChEBI" id="CHEBI:30616"/>
        <dbReference type="ChEBI" id="CHEBI:43474"/>
        <dbReference type="ChEBI" id="CHEBI:456216"/>
        <dbReference type="EC" id="5.6.2.3"/>
    </reaction>
</comment>
<evidence type="ECO:0000256" key="10">
    <source>
        <dbReference type="SAM" id="Phobius"/>
    </source>
</evidence>
<evidence type="ECO:0000256" key="3">
    <source>
        <dbReference type="ARBA" id="ARBA00022801"/>
    </source>
</evidence>
<evidence type="ECO:0000256" key="5">
    <source>
        <dbReference type="ARBA" id="ARBA00022840"/>
    </source>
</evidence>
<evidence type="ECO:0000259" key="11">
    <source>
        <dbReference type="PROSITE" id="PS50235"/>
    </source>
</evidence>
<evidence type="ECO:0000256" key="7">
    <source>
        <dbReference type="ARBA" id="ARBA00023204"/>
    </source>
</evidence>
<keyword evidence="7 9" id="KW-0234">DNA repair</keyword>
<dbReference type="Gene3D" id="3.40.50.300">
    <property type="entry name" value="P-loop containing nucleotide triphosphate hydrolases"/>
    <property type="match status" value="1"/>
</dbReference>
<name>A0A8D8Z9M8_9HEMI</name>
<dbReference type="InterPro" id="IPR001394">
    <property type="entry name" value="Peptidase_C19_UCH"/>
</dbReference>
<dbReference type="InterPro" id="IPR049163">
    <property type="entry name" value="Pif1-like_2B_dom"/>
</dbReference>
<dbReference type="GO" id="GO:0004843">
    <property type="term" value="F:cysteine-type deubiquitinase activity"/>
    <property type="evidence" value="ECO:0007669"/>
    <property type="project" value="InterPro"/>
</dbReference>
<keyword evidence="2 9" id="KW-0227">DNA damage</keyword>
<keyword evidence="10" id="KW-0812">Transmembrane</keyword>
<keyword evidence="10" id="KW-0472">Membrane</keyword>
<dbReference type="GO" id="GO:0043139">
    <property type="term" value="F:5'-3' DNA helicase activity"/>
    <property type="evidence" value="ECO:0007669"/>
    <property type="project" value="UniProtKB-EC"/>
</dbReference>
<accession>A0A8D8Z9M8</accession>
<evidence type="ECO:0000256" key="4">
    <source>
        <dbReference type="ARBA" id="ARBA00022806"/>
    </source>
</evidence>
<feature type="transmembrane region" description="Helical" evidence="10">
    <location>
        <begin position="69"/>
        <end position="90"/>
    </location>
</feature>
<dbReference type="PANTHER" id="PTHR47642:SF5">
    <property type="entry name" value="ATP-DEPENDENT DNA HELICASE"/>
    <property type="match status" value="1"/>
</dbReference>
<dbReference type="AlphaFoldDB" id="A0A8D8Z9M8"/>
<dbReference type="Pfam" id="PF05970">
    <property type="entry name" value="PIF1"/>
    <property type="match status" value="1"/>
</dbReference>
<dbReference type="PROSITE" id="PS50235">
    <property type="entry name" value="USP_3"/>
    <property type="match status" value="1"/>
</dbReference>
<dbReference type="InterPro" id="IPR038765">
    <property type="entry name" value="Papain-like_cys_pep_sf"/>
</dbReference>
<keyword evidence="8" id="KW-0413">Isomerase</keyword>
<keyword evidence="6" id="KW-0238">DNA-binding</keyword>
<reference evidence="12" key="1">
    <citation type="submission" date="2021-05" db="EMBL/GenBank/DDBJ databases">
        <authorList>
            <person name="Alioto T."/>
            <person name="Alioto T."/>
            <person name="Gomez Garrido J."/>
        </authorList>
    </citation>
    <scope>NUCLEOTIDE SEQUENCE</scope>
</reference>
<dbReference type="GO" id="GO:0006310">
    <property type="term" value="P:DNA recombination"/>
    <property type="evidence" value="ECO:0007669"/>
    <property type="project" value="UniProtKB-KW"/>
</dbReference>
<dbReference type="EMBL" id="HBUF01446674">
    <property type="protein sequence ID" value="CAG6743342.1"/>
    <property type="molecule type" value="Transcribed_RNA"/>
</dbReference>
<organism evidence="12">
    <name type="scientific">Cacopsylla melanoneura</name>
    <dbReference type="NCBI Taxonomy" id="428564"/>
    <lineage>
        <taxon>Eukaryota</taxon>
        <taxon>Metazoa</taxon>
        <taxon>Ecdysozoa</taxon>
        <taxon>Arthropoda</taxon>
        <taxon>Hexapoda</taxon>
        <taxon>Insecta</taxon>
        <taxon>Pterygota</taxon>
        <taxon>Neoptera</taxon>
        <taxon>Paraneoptera</taxon>
        <taxon>Hemiptera</taxon>
        <taxon>Sternorrhyncha</taxon>
        <taxon>Psylloidea</taxon>
        <taxon>Psyllidae</taxon>
        <taxon>Psyllinae</taxon>
        <taxon>Cacopsylla</taxon>
    </lineage>
</organism>
<dbReference type="SUPFAM" id="SSF52540">
    <property type="entry name" value="P-loop containing nucleoside triphosphate hydrolases"/>
    <property type="match status" value="2"/>
</dbReference>
<dbReference type="Pfam" id="PF21530">
    <property type="entry name" value="Pif1_2B_dom"/>
    <property type="match status" value="1"/>
</dbReference>
<keyword evidence="1 9" id="KW-0547">Nucleotide-binding</keyword>
<dbReference type="GO" id="GO:0005524">
    <property type="term" value="F:ATP binding"/>
    <property type="evidence" value="ECO:0007669"/>
    <property type="project" value="UniProtKB-KW"/>
</dbReference>
<evidence type="ECO:0000256" key="8">
    <source>
        <dbReference type="ARBA" id="ARBA00023235"/>
    </source>
</evidence>
<evidence type="ECO:0000313" key="12">
    <source>
        <dbReference type="EMBL" id="CAG6743342.1"/>
    </source>
</evidence>
<keyword evidence="4 9" id="KW-0347">Helicase</keyword>
<evidence type="ECO:0000256" key="2">
    <source>
        <dbReference type="ARBA" id="ARBA00022763"/>
    </source>
</evidence>
<evidence type="ECO:0000256" key="6">
    <source>
        <dbReference type="ARBA" id="ARBA00023125"/>
    </source>
</evidence>
<dbReference type="Pfam" id="PF00443">
    <property type="entry name" value="UCH"/>
    <property type="match status" value="1"/>
</dbReference>
<dbReference type="InterPro" id="IPR051055">
    <property type="entry name" value="PIF1_helicase"/>
</dbReference>
<proteinExistence type="inferred from homology"/>
<keyword evidence="10" id="KW-1133">Transmembrane helix</keyword>
<evidence type="ECO:0000256" key="1">
    <source>
        <dbReference type="ARBA" id="ARBA00022741"/>
    </source>
</evidence>
<feature type="domain" description="USP" evidence="11">
    <location>
        <begin position="488"/>
        <end position="747"/>
    </location>
</feature>
<dbReference type="InterPro" id="IPR010285">
    <property type="entry name" value="DNA_helicase_pif1-like_DEAD"/>
</dbReference>
<dbReference type="SUPFAM" id="SSF54001">
    <property type="entry name" value="Cysteine proteinases"/>
    <property type="match status" value="1"/>
</dbReference>
<dbReference type="GO" id="GO:0006281">
    <property type="term" value="P:DNA repair"/>
    <property type="evidence" value="ECO:0007669"/>
    <property type="project" value="UniProtKB-KW"/>
</dbReference>
<keyword evidence="3 9" id="KW-0378">Hydrolase</keyword>
<dbReference type="InterPro" id="IPR027417">
    <property type="entry name" value="P-loop_NTPase"/>
</dbReference>
<keyword evidence="9" id="KW-0233">DNA recombination</keyword>